<keyword evidence="3" id="KW-0813">Transport</keyword>
<keyword evidence="16" id="KW-1185">Reference proteome</keyword>
<evidence type="ECO:0000256" key="10">
    <source>
        <dbReference type="ARBA" id="ARBA00023004"/>
    </source>
</evidence>
<dbReference type="EMBL" id="JAAAML010000007">
    <property type="protein sequence ID" value="MCO6411070.1"/>
    <property type="molecule type" value="Genomic_DNA"/>
</dbReference>
<evidence type="ECO:0000313" key="16">
    <source>
        <dbReference type="Proteomes" id="UP001320715"/>
    </source>
</evidence>
<sequence>MIEAMHARVQPYRHERTRARAHGAVTRLLHWLVGGLLVYGLVFPADAAVLADPGRLRIEVAFASVLALLFLVRLLWVSTVGGGSRLPSDAPTWEHVLARLVHGVIYAAVLLMTVTGVALAVTAEAAIAAFGFSAAGLPLMPPQSSLLEVHEALATGLIALIGLHVLGAVWHWLIREDGVWQSMLWPSDRTCELEQENPK</sequence>
<gene>
    <name evidence="15" type="ORF">GTW23_23065</name>
</gene>
<keyword evidence="5" id="KW-0349">Heme</keyword>
<evidence type="ECO:0000256" key="2">
    <source>
        <dbReference type="ARBA" id="ARBA00004651"/>
    </source>
</evidence>
<keyword evidence="4" id="KW-1003">Cell membrane</keyword>
<name>A0ABT1CXY5_9HYPH</name>
<protein>
    <recommendedName>
        <fullName evidence="14">Cytochrome b561 bacterial/Ni-hydrogenase domain-containing protein</fullName>
    </recommendedName>
</protein>
<comment type="similarity">
    <text evidence="12">Belongs to the cytochrome b561 family.</text>
</comment>
<evidence type="ECO:0000313" key="15">
    <source>
        <dbReference type="EMBL" id="MCO6411070.1"/>
    </source>
</evidence>
<evidence type="ECO:0000256" key="9">
    <source>
        <dbReference type="ARBA" id="ARBA00022989"/>
    </source>
</evidence>
<evidence type="ECO:0000256" key="7">
    <source>
        <dbReference type="ARBA" id="ARBA00022723"/>
    </source>
</evidence>
<feature type="transmembrane region" description="Helical" evidence="13">
    <location>
        <begin position="152"/>
        <end position="174"/>
    </location>
</feature>
<evidence type="ECO:0000256" key="11">
    <source>
        <dbReference type="ARBA" id="ARBA00023136"/>
    </source>
</evidence>
<comment type="cofactor">
    <cofactor evidence="1">
        <name>heme b</name>
        <dbReference type="ChEBI" id="CHEBI:60344"/>
    </cofactor>
</comment>
<dbReference type="PANTHER" id="PTHR30529:SF1">
    <property type="entry name" value="CYTOCHROME B561 HOMOLOG 2"/>
    <property type="match status" value="1"/>
</dbReference>
<feature type="domain" description="Cytochrome b561 bacterial/Ni-hydrogenase" evidence="14">
    <location>
        <begin position="22"/>
        <end position="184"/>
    </location>
</feature>
<evidence type="ECO:0000256" key="6">
    <source>
        <dbReference type="ARBA" id="ARBA00022692"/>
    </source>
</evidence>
<evidence type="ECO:0000256" key="8">
    <source>
        <dbReference type="ARBA" id="ARBA00022982"/>
    </source>
</evidence>
<keyword evidence="6 13" id="KW-0812">Transmembrane</keyword>
<evidence type="ECO:0000259" key="14">
    <source>
        <dbReference type="Pfam" id="PF01292"/>
    </source>
</evidence>
<evidence type="ECO:0000256" key="4">
    <source>
        <dbReference type="ARBA" id="ARBA00022475"/>
    </source>
</evidence>
<dbReference type="InterPro" id="IPR011577">
    <property type="entry name" value="Cyt_b561_bac/Ni-Hgenase"/>
</dbReference>
<dbReference type="InterPro" id="IPR016174">
    <property type="entry name" value="Di-haem_cyt_TM"/>
</dbReference>
<keyword evidence="8" id="KW-0249">Electron transport</keyword>
<evidence type="ECO:0000256" key="13">
    <source>
        <dbReference type="SAM" id="Phobius"/>
    </source>
</evidence>
<dbReference type="PANTHER" id="PTHR30529">
    <property type="entry name" value="CYTOCHROME B561"/>
    <property type="match status" value="1"/>
</dbReference>
<keyword evidence="9 13" id="KW-1133">Transmembrane helix</keyword>
<proteinExistence type="inferred from homology"/>
<keyword evidence="10" id="KW-0408">Iron</keyword>
<evidence type="ECO:0000256" key="1">
    <source>
        <dbReference type="ARBA" id="ARBA00001970"/>
    </source>
</evidence>
<dbReference type="SUPFAM" id="SSF81342">
    <property type="entry name" value="Transmembrane di-heme cytochromes"/>
    <property type="match status" value="1"/>
</dbReference>
<evidence type="ECO:0000256" key="5">
    <source>
        <dbReference type="ARBA" id="ARBA00022617"/>
    </source>
</evidence>
<evidence type="ECO:0000256" key="3">
    <source>
        <dbReference type="ARBA" id="ARBA00022448"/>
    </source>
</evidence>
<dbReference type="Proteomes" id="UP001320715">
    <property type="component" value="Unassembled WGS sequence"/>
</dbReference>
<dbReference type="Pfam" id="PF01292">
    <property type="entry name" value="Ni_hydr_CYTB"/>
    <property type="match status" value="1"/>
</dbReference>
<keyword evidence="11 13" id="KW-0472">Membrane</keyword>
<comment type="subcellular location">
    <subcellularLocation>
        <location evidence="2">Cell membrane</location>
        <topology evidence="2">Multi-pass membrane protein</topology>
    </subcellularLocation>
</comment>
<dbReference type="InterPro" id="IPR052168">
    <property type="entry name" value="Cytochrome_b561_oxidase"/>
</dbReference>
<accession>A0ABT1CXY5</accession>
<evidence type="ECO:0000256" key="12">
    <source>
        <dbReference type="ARBA" id="ARBA00037975"/>
    </source>
</evidence>
<reference evidence="15 16" key="1">
    <citation type="submission" date="2020-01" db="EMBL/GenBank/DDBJ databases">
        <title>Genomes of bacteria type strains.</title>
        <authorList>
            <person name="Chen J."/>
            <person name="Zhu S."/>
            <person name="Yang J."/>
        </authorList>
    </citation>
    <scope>NUCLEOTIDE SEQUENCE [LARGE SCALE GENOMIC DNA]</scope>
    <source>
        <strain evidence="15 16">DSM 16655</strain>
    </source>
</reference>
<organism evidence="15 16">
    <name type="scientific">Hoeflea alexandrii</name>
    <dbReference type="NCBI Taxonomy" id="288436"/>
    <lineage>
        <taxon>Bacteria</taxon>
        <taxon>Pseudomonadati</taxon>
        <taxon>Pseudomonadota</taxon>
        <taxon>Alphaproteobacteria</taxon>
        <taxon>Hyphomicrobiales</taxon>
        <taxon>Rhizobiaceae</taxon>
        <taxon>Hoeflea</taxon>
    </lineage>
</organism>
<feature type="transmembrane region" description="Helical" evidence="13">
    <location>
        <begin position="62"/>
        <end position="83"/>
    </location>
</feature>
<comment type="caution">
    <text evidence="15">The sequence shown here is derived from an EMBL/GenBank/DDBJ whole genome shotgun (WGS) entry which is preliminary data.</text>
</comment>
<feature type="transmembrane region" description="Helical" evidence="13">
    <location>
        <begin position="21"/>
        <end position="42"/>
    </location>
</feature>
<feature type="transmembrane region" description="Helical" evidence="13">
    <location>
        <begin position="104"/>
        <end position="132"/>
    </location>
</feature>
<keyword evidence="7" id="KW-0479">Metal-binding</keyword>